<dbReference type="Pfam" id="PF22022">
    <property type="entry name" value="Phage_int_M"/>
    <property type="match status" value="1"/>
</dbReference>
<evidence type="ECO:0000313" key="7">
    <source>
        <dbReference type="Proteomes" id="UP000811255"/>
    </source>
</evidence>
<organism evidence="6 7">
    <name type="scientific">Croceibacterium selenioxidans</name>
    <dbReference type="NCBI Taxonomy" id="2838833"/>
    <lineage>
        <taxon>Bacteria</taxon>
        <taxon>Pseudomonadati</taxon>
        <taxon>Pseudomonadota</taxon>
        <taxon>Alphaproteobacteria</taxon>
        <taxon>Sphingomonadales</taxon>
        <taxon>Erythrobacteraceae</taxon>
        <taxon>Croceibacterium</taxon>
    </lineage>
</organism>
<accession>A0ABS5W2T0</accession>
<keyword evidence="4" id="KW-0233">DNA recombination</keyword>
<evidence type="ECO:0000256" key="4">
    <source>
        <dbReference type="ARBA" id="ARBA00023172"/>
    </source>
</evidence>
<dbReference type="InterPro" id="IPR050808">
    <property type="entry name" value="Phage_Integrase"/>
</dbReference>
<gene>
    <name evidence="6" type="ORF">KK137_06445</name>
</gene>
<dbReference type="InterPro" id="IPR002104">
    <property type="entry name" value="Integrase_catalytic"/>
</dbReference>
<dbReference type="SUPFAM" id="SSF56349">
    <property type="entry name" value="DNA breaking-rejoining enzymes"/>
    <property type="match status" value="1"/>
</dbReference>
<dbReference type="Gene3D" id="3.30.160.390">
    <property type="entry name" value="Integrase, DNA-binding domain"/>
    <property type="match status" value="1"/>
</dbReference>
<reference evidence="6 7" key="1">
    <citation type="submission" date="2021-05" db="EMBL/GenBank/DDBJ databases">
        <title>Croceibacterium sp. LX-88 genome sequence.</title>
        <authorList>
            <person name="Luo X."/>
        </authorList>
    </citation>
    <scope>NUCLEOTIDE SEQUENCE [LARGE SCALE GENOMIC DNA]</scope>
    <source>
        <strain evidence="6 7">LX-88</strain>
    </source>
</reference>
<dbReference type="Pfam" id="PF00589">
    <property type="entry name" value="Phage_integrase"/>
    <property type="match status" value="1"/>
</dbReference>
<keyword evidence="3 6" id="KW-0238">DNA-binding</keyword>
<dbReference type="InterPro" id="IPR011010">
    <property type="entry name" value="DNA_brk_join_enz"/>
</dbReference>
<dbReference type="Gene3D" id="1.10.150.130">
    <property type="match status" value="1"/>
</dbReference>
<comment type="caution">
    <text evidence="6">The sequence shown here is derived from an EMBL/GenBank/DDBJ whole genome shotgun (WGS) entry which is preliminary data.</text>
</comment>
<protein>
    <submittedName>
        <fullName evidence="6">Integrase arm-type DNA-binding domain-containing protein</fullName>
    </submittedName>
</protein>
<dbReference type="PANTHER" id="PTHR30629">
    <property type="entry name" value="PROPHAGE INTEGRASE"/>
    <property type="match status" value="1"/>
</dbReference>
<dbReference type="CDD" id="cd00801">
    <property type="entry name" value="INT_P4_C"/>
    <property type="match status" value="1"/>
</dbReference>
<dbReference type="PANTHER" id="PTHR30629:SF2">
    <property type="entry name" value="PROPHAGE INTEGRASE INTS-RELATED"/>
    <property type="match status" value="1"/>
</dbReference>
<keyword evidence="7" id="KW-1185">Reference proteome</keyword>
<dbReference type="Pfam" id="PF13356">
    <property type="entry name" value="Arm-DNA-bind_3"/>
    <property type="match status" value="1"/>
</dbReference>
<dbReference type="GO" id="GO:0003677">
    <property type="term" value="F:DNA binding"/>
    <property type="evidence" value="ECO:0007669"/>
    <property type="project" value="UniProtKB-KW"/>
</dbReference>
<dbReference type="InterPro" id="IPR025166">
    <property type="entry name" value="Integrase_DNA_bind_dom"/>
</dbReference>
<dbReference type="InterPro" id="IPR013762">
    <property type="entry name" value="Integrase-like_cat_sf"/>
</dbReference>
<dbReference type="Gene3D" id="1.10.443.10">
    <property type="entry name" value="Intergrase catalytic core"/>
    <property type="match status" value="1"/>
</dbReference>
<evidence type="ECO:0000259" key="5">
    <source>
        <dbReference type="PROSITE" id="PS51898"/>
    </source>
</evidence>
<dbReference type="InterPro" id="IPR038488">
    <property type="entry name" value="Integrase_DNA-bd_sf"/>
</dbReference>
<sequence>MGKLTELKVKNAKPGTYGDGAGLYLRVKPSGAKSWVLRVQFQGRRQDIGLGGYPADRSLAEAREEAAKLRKLARRGANAIAERDREKVSIPTFTAAMEATHREKKKGWTDKAAKSFEQSLRDHIVPRIGAKRVDDVDAAAVIAALSSTWIAKPQIAKKLRARVMQVLRYAKAQGWRGPVPESKDISDGLAKQPKGGNFAAMPFADVPAFMTDQLGKEDTSGRLALLFTILTAARSGEVRNAEWTQVDLEARTWTRPAVMMKMRDKHVVTLNEASIAILKRAGELFGKVGLIFPGSRPKSTLSDMTLSKIMRASKQTATVHGFRSSFRDWAAEMMPTIPAMVAEMALAHKVGTATEQAYLRSDLRDMRQSLMDAWGRFVAPSLSGEGDNVVSLDAAKKSTG</sequence>
<dbReference type="Proteomes" id="UP000811255">
    <property type="component" value="Unassembled WGS sequence"/>
</dbReference>
<proteinExistence type="inferred from homology"/>
<evidence type="ECO:0000256" key="2">
    <source>
        <dbReference type="ARBA" id="ARBA00022908"/>
    </source>
</evidence>
<dbReference type="EMBL" id="JAHFVK010000001">
    <property type="protein sequence ID" value="MBT2133969.1"/>
    <property type="molecule type" value="Genomic_DNA"/>
</dbReference>
<feature type="domain" description="Tyr recombinase" evidence="5">
    <location>
        <begin position="196"/>
        <end position="371"/>
    </location>
</feature>
<dbReference type="RefSeq" id="WP_214535334.1">
    <property type="nucleotide sequence ID" value="NZ_JAHFVK010000001.1"/>
</dbReference>
<name>A0ABS5W2T0_9SPHN</name>
<dbReference type="PROSITE" id="PS51898">
    <property type="entry name" value="TYR_RECOMBINASE"/>
    <property type="match status" value="1"/>
</dbReference>
<evidence type="ECO:0000313" key="6">
    <source>
        <dbReference type="EMBL" id="MBT2133969.1"/>
    </source>
</evidence>
<comment type="similarity">
    <text evidence="1">Belongs to the 'phage' integrase family.</text>
</comment>
<keyword evidence="2" id="KW-0229">DNA integration</keyword>
<evidence type="ECO:0000256" key="1">
    <source>
        <dbReference type="ARBA" id="ARBA00008857"/>
    </source>
</evidence>
<dbReference type="InterPro" id="IPR053876">
    <property type="entry name" value="Phage_int_M"/>
</dbReference>
<dbReference type="InterPro" id="IPR010998">
    <property type="entry name" value="Integrase_recombinase_N"/>
</dbReference>
<evidence type="ECO:0000256" key="3">
    <source>
        <dbReference type="ARBA" id="ARBA00023125"/>
    </source>
</evidence>